<dbReference type="InterPro" id="IPR007893">
    <property type="entry name" value="Spore_coat_U/FanG"/>
</dbReference>
<dbReference type="Proteomes" id="UP001152651">
    <property type="component" value="Unassembled WGS sequence"/>
</dbReference>
<feature type="signal peptide" evidence="1">
    <location>
        <begin position="1"/>
        <end position="22"/>
    </location>
</feature>
<dbReference type="Pfam" id="PF05229">
    <property type="entry name" value="SCPU"/>
    <property type="match status" value="1"/>
</dbReference>
<name>A0ABM9F4R5_9ENTR</name>
<evidence type="ECO:0000259" key="2">
    <source>
        <dbReference type="Pfam" id="PF05229"/>
    </source>
</evidence>
<sequence length="161" mass="16794">MNAKRISFIFALVMPVALSAHAQDGSTSANMHVTLEVLKSCAVSAEDMNFGEHASSETAELTADSTVTVTCTSGTEYKLNATSANGGSDNFTLVSGSSSVAYNLYADDAKTQQVTSTTPIENMTGTGNEQEITLYGKIASGALAQVPAGTYEDDVTLQVTY</sequence>
<protein>
    <submittedName>
        <fullName evidence="3">Secreted protein</fullName>
    </submittedName>
</protein>
<feature type="domain" description="Spore coat protein U/FanG" evidence="2">
    <location>
        <begin position="28"/>
        <end position="157"/>
    </location>
</feature>
<organism evidence="3 4">
    <name type="scientific">Pseudocitrobacter vendiensis</name>
    <dbReference type="NCBI Taxonomy" id="2488306"/>
    <lineage>
        <taxon>Bacteria</taxon>
        <taxon>Pseudomonadati</taxon>
        <taxon>Pseudomonadota</taxon>
        <taxon>Gammaproteobacteria</taxon>
        <taxon>Enterobacterales</taxon>
        <taxon>Enterobacteriaceae</taxon>
        <taxon>Pseudocitrobacter</taxon>
    </lineage>
</organism>
<dbReference type="EMBL" id="CALSBS010000002">
    <property type="protein sequence ID" value="CAH6635735.1"/>
    <property type="molecule type" value="Genomic_DNA"/>
</dbReference>
<dbReference type="Gene3D" id="2.60.40.1090">
    <property type="entry name" value="Fimbrial-type adhesion domain"/>
    <property type="match status" value="1"/>
</dbReference>
<evidence type="ECO:0000256" key="1">
    <source>
        <dbReference type="SAM" id="SignalP"/>
    </source>
</evidence>
<reference evidence="3" key="1">
    <citation type="submission" date="2022-05" db="EMBL/GenBank/DDBJ databases">
        <authorList>
            <person name="Blom J."/>
        </authorList>
    </citation>
    <scope>NUCLEOTIDE SEQUENCE</scope>
    <source>
        <strain evidence="3">Type strain: CPO20170097</strain>
    </source>
</reference>
<evidence type="ECO:0000313" key="3">
    <source>
        <dbReference type="EMBL" id="CAH6635735.1"/>
    </source>
</evidence>
<dbReference type="SMART" id="SM00972">
    <property type="entry name" value="SCPU"/>
    <property type="match status" value="1"/>
</dbReference>
<dbReference type="PANTHER" id="PTHR37089">
    <property type="entry name" value="PROTEIN U-RELATED"/>
    <property type="match status" value="1"/>
</dbReference>
<dbReference type="InterPro" id="IPR053167">
    <property type="entry name" value="Spore_coat_component"/>
</dbReference>
<dbReference type="InterPro" id="IPR036937">
    <property type="entry name" value="Adhesion_dom_fimbrial_sf"/>
</dbReference>
<dbReference type="PANTHER" id="PTHR37089:SF1">
    <property type="entry name" value="MEMBRANE PROTEIN"/>
    <property type="match status" value="1"/>
</dbReference>
<keyword evidence="1" id="KW-0732">Signal</keyword>
<keyword evidence="4" id="KW-1185">Reference proteome</keyword>
<gene>
    <name evidence="3" type="ORF">FBBNIHIM_02750</name>
</gene>
<proteinExistence type="predicted"/>
<comment type="caution">
    <text evidence="3">The sequence shown here is derived from an EMBL/GenBank/DDBJ whole genome shotgun (WGS) entry which is preliminary data.</text>
</comment>
<accession>A0ABM9F4R5</accession>
<dbReference type="RefSeq" id="WP_149461634.1">
    <property type="nucleotide sequence ID" value="NZ_CALSBS010000002.1"/>
</dbReference>
<feature type="chain" id="PRO_5046418018" evidence="1">
    <location>
        <begin position="23"/>
        <end position="161"/>
    </location>
</feature>
<evidence type="ECO:0000313" key="4">
    <source>
        <dbReference type="Proteomes" id="UP001152651"/>
    </source>
</evidence>